<dbReference type="EMBL" id="JACHOB010000001">
    <property type="protein sequence ID" value="MBB4657926.1"/>
    <property type="molecule type" value="Genomic_DNA"/>
</dbReference>
<dbReference type="AlphaFoldDB" id="A0A840HYK4"/>
<reference evidence="1 2" key="1">
    <citation type="submission" date="2020-08" db="EMBL/GenBank/DDBJ databases">
        <title>Genomic Encyclopedia of Type Strains, Phase IV (KMG-IV): sequencing the most valuable type-strain genomes for metagenomic binning, comparative biology and taxonomic classification.</title>
        <authorList>
            <person name="Goeker M."/>
        </authorList>
    </citation>
    <scope>NUCLEOTIDE SEQUENCE [LARGE SCALE GENOMIC DNA]</scope>
    <source>
        <strain evidence="1 2">DSM 102850</strain>
    </source>
</reference>
<accession>A0A840HYK4</accession>
<evidence type="ECO:0000313" key="2">
    <source>
        <dbReference type="Proteomes" id="UP000563524"/>
    </source>
</evidence>
<dbReference type="Proteomes" id="UP000563524">
    <property type="component" value="Unassembled WGS sequence"/>
</dbReference>
<organism evidence="1 2">
    <name type="scientific">Parvularcula dongshanensis</name>
    <dbReference type="NCBI Taxonomy" id="1173995"/>
    <lineage>
        <taxon>Bacteria</taxon>
        <taxon>Pseudomonadati</taxon>
        <taxon>Pseudomonadota</taxon>
        <taxon>Alphaproteobacteria</taxon>
        <taxon>Parvularculales</taxon>
        <taxon>Parvularculaceae</taxon>
        <taxon>Parvularcula</taxon>
    </lineage>
</organism>
<comment type="caution">
    <text evidence="1">The sequence shown here is derived from an EMBL/GenBank/DDBJ whole genome shotgun (WGS) entry which is preliminary data.</text>
</comment>
<dbReference type="GO" id="GO:0003677">
    <property type="term" value="F:DNA binding"/>
    <property type="evidence" value="ECO:0007669"/>
    <property type="project" value="InterPro"/>
</dbReference>
<gene>
    <name evidence="1" type="ORF">GGQ59_000426</name>
</gene>
<dbReference type="SUPFAM" id="SSF56349">
    <property type="entry name" value="DNA breaking-rejoining enzymes"/>
    <property type="match status" value="1"/>
</dbReference>
<evidence type="ECO:0000313" key="1">
    <source>
        <dbReference type="EMBL" id="MBB4657926.1"/>
    </source>
</evidence>
<sequence>MRCPHRVPLRTPTPYLLAQLRELTGLGELLFQSLRSPCRPVSENSLNAALRCMGYRREQMTAHGFRAPFSTLANENFGDDSRS</sequence>
<dbReference type="InterPro" id="IPR011010">
    <property type="entry name" value="DNA_brk_join_enz"/>
</dbReference>
<keyword evidence="2" id="KW-1185">Reference proteome</keyword>
<proteinExistence type="predicted"/>
<name>A0A840HYK4_9PROT</name>
<protein>
    <submittedName>
        <fullName evidence="1">Integrase</fullName>
    </submittedName>
</protein>